<dbReference type="Gene3D" id="1.10.132.30">
    <property type="match status" value="1"/>
</dbReference>
<dbReference type="Gene3D" id="4.10.860.120">
    <property type="entry name" value="RNA polymerase II, clamp domain"/>
    <property type="match status" value="1"/>
</dbReference>
<evidence type="ECO:0000256" key="4">
    <source>
        <dbReference type="ARBA" id="ARBA00022723"/>
    </source>
</evidence>
<dbReference type="InterPro" id="IPR006592">
    <property type="entry name" value="RNA_pol_N"/>
</dbReference>
<accession>A0A7J6FFP6</accession>
<dbReference type="Gene3D" id="2.40.40.20">
    <property type="match status" value="1"/>
</dbReference>
<keyword evidence="1 8" id="KW-0240">DNA-directed RNA polymerase</keyword>
<dbReference type="Pfam" id="PF11523">
    <property type="entry name" value="DUF3223"/>
    <property type="match status" value="1"/>
</dbReference>
<feature type="chain" id="PRO_5029546079" description="DNA-directed RNA polymerase subunit" evidence="9">
    <location>
        <begin position="24"/>
        <end position="1456"/>
    </location>
</feature>
<keyword evidence="6 8" id="KW-0804">Transcription</keyword>
<proteinExistence type="inferred from homology"/>
<comment type="function">
    <text evidence="8">DNA-dependent RNA polymerase catalyzes the transcription of DNA into RNA using the four ribonucleoside triphosphates as substrates.</text>
</comment>
<dbReference type="InterPro" id="IPR007083">
    <property type="entry name" value="RNA_pol_Rpb1_4"/>
</dbReference>
<evidence type="ECO:0000256" key="1">
    <source>
        <dbReference type="ARBA" id="ARBA00022478"/>
    </source>
</evidence>
<dbReference type="InterPro" id="IPR038120">
    <property type="entry name" value="Rpb1_funnel_sf"/>
</dbReference>
<comment type="catalytic activity">
    <reaction evidence="7 8">
        <text>RNA(n) + a ribonucleoside 5'-triphosphate = RNA(n+1) + diphosphate</text>
        <dbReference type="Rhea" id="RHEA:21248"/>
        <dbReference type="Rhea" id="RHEA-COMP:14527"/>
        <dbReference type="Rhea" id="RHEA-COMP:17342"/>
        <dbReference type="ChEBI" id="CHEBI:33019"/>
        <dbReference type="ChEBI" id="CHEBI:61557"/>
        <dbReference type="ChEBI" id="CHEBI:140395"/>
        <dbReference type="EC" id="2.7.7.6"/>
    </reaction>
</comment>
<dbReference type="Proteomes" id="UP000525078">
    <property type="component" value="Unassembled WGS sequence"/>
</dbReference>
<dbReference type="CDD" id="cd10506">
    <property type="entry name" value="RNAP_IV_RPD1_N"/>
    <property type="match status" value="1"/>
</dbReference>
<evidence type="ECO:0000313" key="12">
    <source>
        <dbReference type="Proteomes" id="UP000525078"/>
    </source>
</evidence>
<dbReference type="GO" id="GO:0000428">
    <property type="term" value="C:DNA-directed RNA polymerase complex"/>
    <property type="evidence" value="ECO:0007669"/>
    <property type="project" value="UniProtKB-KW"/>
</dbReference>
<dbReference type="Pfam" id="PF00623">
    <property type="entry name" value="RNA_pol_Rpb1_2"/>
    <property type="match status" value="1"/>
</dbReference>
<dbReference type="SMART" id="SM00663">
    <property type="entry name" value="RPOLA_N"/>
    <property type="match status" value="1"/>
</dbReference>
<gene>
    <name evidence="11" type="ORF">F8388_019381</name>
</gene>
<dbReference type="SUPFAM" id="SSF64484">
    <property type="entry name" value="beta and beta-prime subunits of DNA dependent RNA-polymerase"/>
    <property type="match status" value="1"/>
</dbReference>
<dbReference type="Pfam" id="PF04997">
    <property type="entry name" value="RNA_pol_Rpb1_1"/>
    <property type="match status" value="1"/>
</dbReference>
<evidence type="ECO:0000313" key="11">
    <source>
        <dbReference type="EMBL" id="KAF4369512.1"/>
    </source>
</evidence>
<evidence type="ECO:0000256" key="9">
    <source>
        <dbReference type="SAM" id="SignalP"/>
    </source>
</evidence>
<reference evidence="11 12" key="1">
    <citation type="journal article" date="2020" name="bioRxiv">
        <title>Sequence and annotation of 42 cannabis genomes reveals extensive copy number variation in cannabinoid synthesis and pathogen resistance genes.</title>
        <authorList>
            <person name="Mckernan K.J."/>
            <person name="Helbert Y."/>
            <person name="Kane L.T."/>
            <person name="Ebling H."/>
            <person name="Zhang L."/>
            <person name="Liu B."/>
            <person name="Eaton Z."/>
            <person name="Mclaughlin S."/>
            <person name="Kingan S."/>
            <person name="Baybayan P."/>
            <person name="Concepcion G."/>
            <person name="Jordan M."/>
            <person name="Riva A."/>
            <person name="Barbazuk W."/>
            <person name="Harkins T."/>
        </authorList>
    </citation>
    <scope>NUCLEOTIDE SEQUENCE [LARGE SCALE GENOMIC DNA]</scope>
    <source>
        <strain evidence="12">cv. Jamaican Lion 4</strain>
        <tissue evidence="11">Leaf</tissue>
    </source>
</reference>
<dbReference type="InterPro" id="IPR000722">
    <property type="entry name" value="RNA_pol_asu"/>
</dbReference>
<evidence type="ECO:0000256" key="7">
    <source>
        <dbReference type="ARBA" id="ARBA00048552"/>
    </source>
</evidence>
<dbReference type="GO" id="GO:0003677">
    <property type="term" value="F:DNA binding"/>
    <property type="evidence" value="ECO:0007669"/>
    <property type="project" value="InterPro"/>
</dbReference>
<dbReference type="EMBL" id="JAATIP010000126">
    <property type="protein sequence ID" value="KAF4369512.1"/>
    <property type="molecule type" value="Genomic_DNA"/>
</dbReference>
<dbReference type="Pfam" id="PF05000">
    <property type="entry name" value="RNA_pol_Rpb1_4"/>
    <property type="match status" value="1"/>
</dbReference>
<sequence>MCMEVIVLLLLLLLSMRSSGLMGKELHEDEEVPCGILTAITFTVSTREVTEKISEISIENVNEVTDSRMGLPNLSLECTTCGAQNLRRREGVPYQENKSCEGHFGHIKFPFTILQPYFLSEVAEILNNVCPSCKRIKPSQRVKGANSVNDDHQPTGCKYCTRSSEGRYHPMKFKVSSTDLFRRSAIIVEVVNENNAKFQKKLREMPDDYWNFLIPDEQVDESSNKSHRRVLSHAQVYHLLKDVDPTFIKKFVPRLDSLFLNSFLVTPNCHRVTEFTHAFSNGQRLTFDERTRTYRKLVDFRGVANELAARLNSDNSLSKDVVLAQQKIKDSPSKTSGLRWVKDVVLGKRSDHCFRMVVVGDPNIKLNEIGIPSNVADKMYISENLNRWNLERSDACWNVCFIEKGGIRVRRNGHLVKVRPMDELRIGDTIYRPLRDGDIVLINRPPSIHQHSLIALSTKVLPTNSVLSLNPLCCSPFRGDFDGDCLHGYVPQSVETKVELKELVGLDRQLINGQSGKNLLSLNQDSLVAAHLVMEDGVLLTRYQIQQLEMFCLNHQLFPAILKAPLLNCPVWTGKQLFSAILPSGFDYFCDSNGVNIANGEIIASEGSSWLRDTNSNLFQNLIKYAPSKVLDTLFAAQEVLCEWLSMRGLSVSLLDLNLTSDLYSRRNLMHEIFYGLQEAEQTCMFKQVLNSFHKALTDSDEEIPRSTSVQVERLCYEKQTSAALSQVSIDAFKQVFRDIQSLAFKYANKDNSLLAMFKAGSKGNLPKLVQQSMCLGVQHSLVPLSFSIPHTLSCNGWNNHKESGLSKNAVDDGPKYSGSYIPYAVVENSFLTGLNPLECFVHSITNRDSTFSDNAELPGTLTRRLMFFMRDMHTAYDGTVRTGSGNQIVQFSYNTDEGHTSSTVCDGIGGKPVGSLSACAISEAAYSALDQPISLLETSPLLNLKNALECGSRKSKASQTMSLYLSKKLGRQMHGFEYGALEIKNYLQRLKFSSIVSTIMIIYTSTAGSQRQFSPWVCHFHINKEILRKRKLNLHTVINNLRQGWYEILNRSKDNLPNCQIKSSGCSTMDKEKDSYCIVVRAENFQNSYIELEKVQEKVLPAMLEIVVKGFQEIKSIDILWNDRSSSPGELYLRVSMTRVCKRRLWGTLMDHCLKIMDLIDWSRSHPDNMNEFCSVYGVDAGWKYFLNNLESAVSDVGKSILPEHLLMVANSLSTTGYFVGLTPKGLAQQRGNASAPSPFTQACFSNPAGCIIKAAKAEVTDGLKGSLDALAWGKTPPFGTGGQFELIYSEKGHEIDKPADVYDLLGASISDKENVMEKPNAVKMFARLLSKLGILNIKKYLNVNDIWKLECDLQSILKKYEIDERLNDVDKSILLFALNFHPEKDRKIGVGAQDIKVAYHKEHENSRCFMLVRVDGTVEDFSYRKCVRGALEIIDPTKAMTYRTKKQNTKWDMS</sequence>
<dbReference type="GO" id="GO:0046872">
    <property type="term" value="F:metal ion binding"/>
    <property type="evidence" value="ECO:0007669"/>
    <property type="project" value="UniProtKB-KW"/>
</dbReference>
<organism evidence="11 12">
    <name type="scientific">Cannabis sativa</name>
    <name type="common">Hemp</name>
    <name type="synonym">Marijuana</name>
    <dbReference type="NCBI Taxonomy" id="3483"/>
    <lineage>
        <taxon>Eukaryota</taxon>
        <taxon>Viridiplantae</taxon>
        <taxon>Streptophyta</taxon>
        <taxon>Embryophyta</taxon>
        <taxon>Tracheophyta</taxon>
        <taxon>Spermatophyta</taxon>
        <taxon>Magnoliopsida</taxon>
        <taxon>eudicotyledons</taxon>
        <taxon>Gunneridae</taxon>
        <taxon>Pentapetalae</taxon>
        <taxon>rosids</taxon>
        <taxon>fabids</taxon>
        <taxon>Rosales</taxon>
        <taxon>Cannabaceae</taxon>
        <taxon>Cannabis</taxon>
    </lineage>
</organism>
<feature type="domain" description="RNA polymerase N-terminal" evidence="10">
    <location>
        <begin position="256"/>
        <end position="534"/>
    </location>
</feature>
<keyword evidence="3 8" id="KW-0548">Nucleotidyltransferase</keyword>
<dbReference type="InterPro" id="IPR042102">
    <property type="entry name" value="RNA_pol_Rpb1_3_sf"/>
</dbReference>
<dbReference type="PANTHER" id="PTHR19376">
    <property type="entry name" value="DNA-DIRECTED RNA POLYMERASE"/>
    <property type="match status" value="1"/>
</dbReference>
<dbReference type="Gene3D" id="3.30.1490.180">
    <property type="entry name" value="RNA polymerase ii"/>
    <property type="match status" value="1"/>
</dbReference>
<protein>
    <recommendedName>
        <fullName evidence="8">DNA-directed RNA polymerase subunit</fullName>
        <ecNumber evidence="8">2.7.7.6</ecNumber>
    </recommendedName>
</protein>
<dbReference type="PANTHER" id="PTHR19376:SF36">
    <property type="entry name" value="DNA-DIRECTED RNA POLYMERASE IV SUBUNIT 1"/>
    <property type="match status" value="1"/>
</dbReference>
<comment type="similarity">
    <text evidence="8">Belongs to the RNA polymerase beta' chain family.</text>
</comment>
<dbReference type="GO" id="GO:0003899">
    <property type="term" value="F:DNA-directed RNA polymerase activity"/>
    <property type="evidence" value="ECO:0007669"/>
    <property type="project" value="UniProtKB-EC"/>
</dbReference>
<dbReference type="Gene3D" id="1.10.274.100">
    <property type="entry name" value="RNA polymerase Rpb1, domain 3"/>
    <property type="match status" value="1"/>
</dbReference>
<evidence type="ECO:0000256" key="8">
    <source>
        <dbReference type="RuleBase" id="RU004279"/>
    </source>
</evidence>
<keyword evidence="4" id="KW-0479">Metal-binding</keyword>
<evidence type="ECO:0000256" key="5">
    <source>
        <dbReference type="ARBA" id="ARBA00022833"/>
    </source>
</evidence>
<dbReference type="Gene3D" id="3.10.450.40">
    <property type="match status" value="1"/>
</dbReference>
<dbReference type="Pfam" id="PF04983">
    <property type="entry name" value="RNA_pol_Rpb1_3"/>
    <property type="match status" value="1"/>
</dbReference>
<dbReference type="InterPro" id="IPR040403">
    <property type="entry name" value="NRPD1_N"/>
</dbReference>
<evidence type="ECO:0000259" key="10">
    <source>
        <dbReference type="SMART" id="SM00663"/>
    </source>
</evidence>
<keyword evidence="2 8" id="KW-0808">Transferase</keyword>
<evidence type="ECO:0000256" key="6">
    <source>
        <dbReference type="ARBA" id="ARBA00023163"/>
    </source>
</evidence>
<feature type="signal peptide" evidence="9">
    <location>
        <begin position="1"/>
        <end position="23"/>
    </location>
</feature>
<dbReference type="GO" id="GO:0006351">
    <property type="term" value="P:DNA-templated transcription"/>
    <property type="evidence" value="ECO:0007669"/>
    <property type="project" value="InterPro"/>
</dbReference>
<name>A0A7J6FFP6_CANSA</name>
<dbReference type="InterPro" id="IPR007080">
    <property type="entry name" value="RNA_pol_Rpb1_1"/>
</dbReference>
<dbReference type="InterPro" id="IPR007066">
    <property type="entry name" value="RNA_pol_Rpb1_3"/>
</dbReference>
<evidence type="ECO:0000256" key="2">
    <source>
        <dbReference type="ARBA" id="ARBA00022679"/>
    </source>
</evidence>
<dbReference type="InterPro" id="IPR045867">
    <property type="entry name" value="DNA-dir_RpoC_beta_prime"/>
</dbReference>
<dbReference type="EC" id="2.7.7.6" evidence="8"/>
<keyword evidence="5" id="KW-0862">Zinc</keyword>
<dbReference type="InterPro" id="IPR044893">
    <property type="entry name" value="RNA_pol_Rpb1_clamp_domain"/>
</dbReference>
<keyword evidence="9" id="KW-0732">Signal</keyword>
<comment type="caution">
    <text evidence="11">The sequence shown here is derived from an EMBL/GenBank/DDBJ whole genome shotgun (WGS) entry which is preliminary data.</text>
</comment>
<evidence type="ECO:0000256" key="3">
    <source>
        <dbReference type="ARBA" id="ARBA00022695"/>
    </source>
</evidence>